<dbReference type="EMBL" id="PJQL01001885">
    <property type="protein sequence ID" value="RCH86359.1"/>
    <property type="molecule type" value="Genomic_DNA"/>
</dbReference>
<reference evidence="2 3" key="1">
    <citation type="journal article" date="2018" name="G3 (Bethesda)">
        <title>Phylogenetic and Phylogenomic Definition of Rhizopus Species.</title>
        <authorList>
            <person name="Gryganskyi A.P."/>
            <person name="Golan J."/>
            <person name="Dolatabadi S."/>
            <person name="Mondo S."/>
            <person name="Robb S."/>
            <person name="Idnurm A."/>
            <person name="Muszewska A."/>
            <person name="Steczkiewicz K."/>
            <person name="Masonjones S."/>
            <person name="Liao H.L."/>
            <person name="Gajdeczka M.T."/>
            <person name="Anike F."/>
            <person name="Vuek A."/>
            <person name="Anishchenko I.M."/>
            <person name="Voigt K."/>
            <person name="de Hoog G.S."/>
            <person name="Smith M.E."/>
            <person name="Heitman J."/>
            <person name="Vilgalys R."/>
            <person name="Stajich J.E."/>
        </authorList>
    </citation>
    <scope>NUCLEOTIDE SEQUENCE [LARGE SCALE GENOMIC DNA]</scope>
    <source>
        <strain evidence="2 3">CBS 357.93</strain>
    </source>
</reference>
<organism evidence="2 3">
    <name type="scientific">Rhizopus azygosporus</name>
    <name type="common">Rhizopus microsporus var. azygosporus</name>
    <dbReference type="NCBI Taxonomy" id="86630"/>
    <lineage>
        <taxon>Eukaryota</taxon>
        <taxon>Fungi</taxon>
        <taxon>Fungi incertae sedis</taxon>
        <taxon>Mucoromycota</taxon>
        <taxon>Mucoromycotina</taxon>
        <taxon>Mucoromycetes</taxon>
        <taxon>Mucorales</taxon>
        <taxon>Mucorineae</taxon>
        <taxon>Rhizopodaceae</taxon>
        <taxon>Rhizopus</taxon>
    </lineage>
</organism>
<dbReference type="Proteomes" id="UP000252139">
    <property type="component" value="Unassembled WGS sequence"/>
</dbReference>
<sequence>MQSQMAKEVVDEMQNGCRKRTCVKDTDEEDNQEESSDVEEGLQERVTLPFLSPERHDIIWCDKELRRRPLSPAGMYERLNNENISIELQVVDSSFQPAVSQATDAILKDSKMELKIYGVVTTTSAAEKSLIIHSLASMLEVLAGAGKTLLSSEGCLRLYIVDPLLRNRNKFLQQHGRNVLLYPGKIELNAMTIQLQGQGITDGRLKYHADGKILVDHLGTETLLFEVVM</sequence>
<evidence type="ECO:0000256" key="1">
    <source>
        <dbReference type="SAM" id="MobiDB-lite"/>
    </source>
</evidence>
<name>A0A367J951_RHIAZ</name>
<evidence type="ECO:0000313" key="2">
    <source>
        <dbReference type="EMBL" id="RCH86359.1"/>
    </source>
</evidence>
<keyword evidence="3" id="KW-1185">Reference proteome</keyword>
<gene>
    <name evidence="2" type="ORF">CU097_008765</name>
</gene>
<evidence type="ECO:0000313" key="3">
    <source>
        <dbReference type="Proteomes" id="UP000252139"/>
    </source>
</evidence>
<accession>A0A367J951</accession>
<feature type="region of interest" description="Disordered" evidence="1">
    <location>
        <begin position="1"/>
        <end position="42"/>
    </location>
</feature>
<proteinExistence type="predicted"/>
<feature type="compositionally biased region" description="Acidic residues" evidence="1">
    <location>
        <begin position="26"/>
        <end position="41"/>
    </location>
</feature>
<dbReference type="AlphaFoldDB" id="A0A367J951"/>
<dbReference type="OrthoDB" id="2255066at2759"/>
<protein>
    <submittedName>
        <fullName evidence="2">Uncharacterized protein</fullName>
    </submittedName>
</protein>
<comment type="caution">
    <text evidence="2">The sequence shown here is derived from an EMBL/GenBank/DDBJ whole genome shotgun (WGS) entry which is preliminary data.</text>
</comment>